<protein>
    <submittedName>
        <fullName evidence="1">Uncharacterized protein</fullName>
    </submittedName>
</protein>
<dbReference type="Proteomes" id="UP001612741">
    <property type="component" value="Unassembled WGS sequence"/>
</dbReference>
<evidence type="ECO:0000313" key="1">
    <source>
        <dbReference type="EMBL" id="MFI6496033.1"/>
    </source>
</evidence>
<proteinExistence type="predicted"/>
<evidence type="ECO:0000313" key="2">
    <source>
        <dbReference type="Proteomes" id="UP001612741"/>
    </source>
</evidence>
<organism evidence="1 2">
    <name type="scientific">Nonomuraea typhae</name>
    <dbReference type="NCBI Taxonomy" id="2603600"/>
    <lineage>
        <taxon>Bacteria</taxon>
        <taxon>Bacillati</taxon>
        <taxon>Actinomycetota</taxon>
        <taxon>Actinomycetes</taxon>
        <taxon>Streptosporangiales</taxon>
        <taxon>Streptosporangiaceae</taxon>
        <taxon>Nonomuraea</taxon>
    </lineage>
</organism>
<name>A0ABW7YJK9_9ACTN</name>
<sequence>MKFIPGKAGSNAPLYRSVNTTWNNASGRLIRAECDKLPDYDKTIRQCDEYPFNSTTSSAGGKLGRFLTSQRILGQDGTLYRDAFNWDPFYVNIQRPSP</sequence>
<dbReference type="RefSeq" id="WP_397077907.1">
    <property type="nucleotide sequence ID" value="NZ_JBITGY010000001.1"/>
</dbReference>
<gene>
    <name evidence="1" type="ORF">ACIBG2_01535</name>
</gene>
<comment type="caution">
    <text evidence="1">The sequence shown here is derived from an EMBL/GenBank/DDBJ whole genome shotgun (WGS) entry which is preliminary data.</text>
</comment>
<reference evidence="1 2" key="1">
    <citation type="submission" date="2024-10" db="EMBL/GenBank/DDBJ databases">
        <title>The Natural Products Discovery Center: Release of the First 8490 Sequenced Strains for Exploring Actinobacteria Biosynthetic Diversity.</title>
        <authorList>
            <person name="Kalkreuter E."/>
            <person name="Kautsar S.A."/>
            <person name="Yang D."/>
            <person name="Bader C.D."/>
            <person name="Teijaro C.N."/>
            <person name="Fluegel L."/>
            <person name="Davis C.M."/>
            <person name="Simpson J.R."/>
            <person name="Lauterbach L."/>
            <person name="Steele A.D."/>
            <person name="Gui C."/>
            <person name="Meng S."/>
            <person name="Li G."/>
            <person name="Viehrig K."/>
            <person name="Ye F."/>
            <person name="Su P."/>
            <person name="Kiefer A.F."/>
            <person name="Nichols A."/>
            <person name="Cepeda A.J."/>
            <person name="Yan W."/>
            <person name="Fan B."/>
            <person name="Jiang Y."/>
            <person name="Adhikari A."/>
            <person name="Zheng C.-J."/>
            <person name="Schuster L."/>
            <person name="Cowan T.M."/>
            <person name="Smanski M.J."/>
            <person name="Chevrette M.G."/>
            <person name="De Carvalho L.P.S."/>
            <person name="Shen B."/>
        </authorList>
    </citation>
    <scope>NUCLEOTIDE SEQUENCE [LARGE SCALE GENOMIC DNA]</scope>
    <source>
        <strain evidence="1 2">NPDC050545</strain>
    </source>
</reference>
<keyword evidence="2" id="KW-1185">Reference proteome</keyword>
<dbReference type="EMBL" id="JBITGY010000001">
    <property type="protein sequence ID" value="MFI6496033.1"/>
    <property type="molecule type" value="Genomic_DNA"/>
</dbReference>
<accession>A0ABW7YJK9</accession>